<evidence type="ECO:0000313" key="2">
    <source>
        <dbReference type="Proteomes" id="UP000275925"/>
    </source>
</evidence>
<comment type="caution">
    <text evidence="1">The sequence shown here is derived from an EMBL/GenBank/DDBJ whole genome shotgun (WGS) entry which is preliminary data.</text>
</comment>
<sequence>MQKSYVEQYALNPREFETIQNFGVTHPLQLASHRLYRWWAEFFDINVPKGYDEQPIKEFSQNSFKRFWQKMNSAFFGVDYQEPEER</sequence>
<dbReference type="Proteomes" id="UP000275925">
    <property type="component" value="Unassembled WGS sequence"/>
</dbReference>
<protein>
    <submittedName>
        <fullName evidence="1">Uncharacterized protein</fullName>
    </submittedName>
</protein>
<evidence type="ECO:0000313" key="1">
    <source>
        <dbReference type="EMBL" id="GBR75981.1"/>
    </source>
</evidence>
<keyword evidence="2" id="KW-1185">Reference proteome</keyword>
<proteinExistence type="predicted"/>
<organism evidence="1 2">
    <name type="scientific">Candidatus Termititenax persephonae</name>
    <dbReference type="NCBI Taxonomy" id="2218525"/>
    <lineage>
        <taxon>Bacteria</taxon>
        <taxon>Bacillati</taxon>
        <taxon>Candidatus Margulisiibacteriota</taxon>
        <taxon>Candidatus Termititenacia</taxon>
        <taxon>Candidatus Termititenacales</taxon>
        <taxon>Candidatus Termititenacaceae</taxon>
        <taxon>Candidatus Termititenax</taxon>
    </lineage>
</organism>
<reference evidence="1 2" key="1">
    <citation type="journal article" date="2019" name="ISME J.">
        <title>Genome analyses of uncultured TG2/ZB3 bacteria in 'Margulisbacteria' specifically attached to ectosymbiotic spirochetes of protists in the termite gut.</title>
        <authorList>
            <person name="Utami Y.D."/>
            <person name="Kuwahara H."/>
            <person name="Igai K."/>
            <person name="Murakami T."/>
            <person name="Sugaya K."/>
            <person name="Morikawa T."/>
            <person name="Nagura Y."/>
            <person name="Yuki M."/>
            <person name="Deevong P."/>
            <person name="Inoue T."/>
            <person name="Kihara K."/>
            <person name="Lo N."/>
            <person name="Yamada A."/>
            <person name="Ohkuma M."/>
            <person name="Hongoh Y."/>
        </authorList>
    </citation>
    <scope>NUCLEOTIDE SEQUENCE [LARGE SCALE GENOMIC DNA]</scope>
    <source>
        <strain evidence="1">NkOx7-02</strain>
    </source>
</reference>
<dbReference type="EMBL" id="BGZO01000012">
    <property type="protein sequence ID" value="GBR75981.1"/>
    <property type="molecule type" value="Genomic_DNA"/>
</dbReference>
<dbReference type="AlphaFoldDB" id="A0A388TH33"/>
<name>A0A388TH33_9BACT</name>
<gene>
    <name evidence="1" type="ORF">NO2_0601</name>
</gene>
<accession>A0A388TH33</accession>